<evidence type="ECO:0008006" key="3">
    <source>
        <dbReference type="Google" id="ProtNLM"/>
    </source>
</evidence>
<gene>
    <name evidence="1" type="ORF">C8N26_0798</name>
</gene>
<keyword evidence="2" id="KW-1185">Reference proteome</keyword>
<dbReference type="PANTHER" id="PTHR42754:SF1">
    <property type="entry name" value="LIPOPROTEIN"/>
    <property type="match status" value="1"/>
</dbReference>
<sequence length="440" mass="48443">MKFTKFYIVFILLIISCSKDDNPPTNNYSGTIQSIKTYGGSLNETGHSVISTTDGGYAVIGHTQSADYDITDKTNSSYDYWLLKFNSNNELTWTKTYGGSDDDRGKDIIQTADGGFLITGFSRSINGDVTENFGSYDFWLLKTDSNGNLLWQKTYGFSGTDQAFSIIQTSDNGFLLSGTLDVSASGGEGNSRSINRHAGGDYWVIKLNSNGEKQWSRYYGGTFTDTLYDVIETQNNNFLLVGSSDSDDVDISNNRGSYDFWVVKINNQGELLWEKNYGGSEIDEAFAITKTPQNNFIITGNTRSNNQQVSSNHGSSDIWAIEINTDGDLIWQKTYGGTSFDVSKGIIPALDGGFFIVGNSRSSDKNLTNNNGNNDIWVLKIATNGKLEWQKSIGGSEIDTANGIVQLNNQEIIVVGESWSSNYDIETNKGFSDLVVVNIK</sequence>
<dbReference type="PROSITE" id="PS51257">
    <property type="entry name" value="PROKAR_LIPOPROTEIN"/>
    <property type="match status" value="1"/>
</dbReference>
<dbReference type="InterPro" id="IPR011047">
    <property type="entry name" value="Quinoprotein_ADH-like_sf"/>
</dbReference>
<comment type="caution">
    <text evidence="1">The sequence shown here is derived from an EMBL/GenBank/DDBJ whole genome shotgun (WGS) entry which is preliminary data.</text>
</comment>
<dbReference type="AlphaFoldDB" id="A0A420E2P0"/>
<evidence type="ECO:0000313" key="1">
    <source>
        <dbReference type="EMBL" id="RKF04137.1"/>
    </source>
</evidence>
<dbReference type="Proteomes" id="UP000285780">
    <property type="component" value="Unassembled WGS sequence"/>
</dbReference>
<evidence type="ECO:0000313" key="2">
    <source>
        <dbReference type="Proteomes" id="UP000285780"/>
    </source>
</evidence>
<dbReference type="SUPFAM" id="SSF50998">
    <property type="entry name" value="Quinoprotein alcohol dehydrogenase-like"/>
    <property type="match status" value="1"/>
</dbReference>
<organism evidence="1 2">
    <name type="scientific">Tenacibaculum lutimaris</name>
    <dbReference type="NCBI Taxonomy" id="285258"/>
    <lineage>
        <taxon>Bacteria</taxon>
        <taxon>Pseudomonadati</taxon>
        <taxon>Bacteroidota</taxon>
        <taxon>Flavobacteriia</taxon>
        <taxon>Flavobacteriales</taxon>
        <taxon>Flavobacteriaceae</taxon>
        <taxon>Tenacibaculum</taxon>
    </lineage>
</organism>
<dbReference type="EMBL" id="RAQM01000007">
    <property type="protein sequence ID" value="RKF04137.1"/>
    <property type="molecule type" value="Genomic_DNA"/>
</dbReference>
<accession>A0A420E2P0</accession>
<proteinExistence type="predicted"/>
<dbReference type="PANTHER" id="PTHR42754">
    <property type="entry name" value="ENDOGLUCANASE"/>
    <property type="match status" value="1"/>
</dbReference>
<reference evidence="1 2" key="1">
    <citation type="submission" date="2018-09" db="EMBL/GenBank/DDBJ databases">
        <title>Genomic Encyclopedia of Archaeal and Bacterial Type Strains, Phase II (KMG-II): from individual species to whole genera.</title>
        <authorList>
            <person name="Goeker M."/>
        </authorList>
    </citation>
    <scope>NUCLEOTIDE SEQUENCE [LARGE SCALE GENOMIC DNA]</scope>
    <source>
        <strain evidence="1 2">DSM 16505</strain>
    </source>
</reference>
<name>A0A420E2P0_9FLAO</name>
<protein>
    <recommendedName>
        <fullName evidence="3">Bulb-type lectin domain-containing protein</fullName>
    </recommendedName>
</protein>
<dbReference type="RefSeq" id="WP_120186157.1">
    <property type="nucleotide sequence ID" value="NZ_RAQM01000007.1"/>
</dbReference>